<feature type="domain" description="DhaL" evidence="1">
    <location>
        <begin position="1"/>
        <end position="55"/>
    </location>
</feature>
<evidence type="ECO:0000259" key="1">
    <source>
        <dbReference type="PROSITE" id="PS51480"/>
    </source>
</evidence>
<accession>A0A208ZVP4</accession>
<organism evidence="2 3">
    <name type="scientific">Yersinia intermedia</name>
    <dbReference type="NCBI Taxonomy" id="631"/>
    <lineage>
        <taxon>Bacteria</taxon>
        <taxon>Pseudomonadati</taxon>
        <taxon>Pseudomonadota</taxon>
        <taxon>Gammaproteobacteria</taxon>
        <taxon>Enterobacterales</taxon>
        <taxon>Yersiniaceae</taxon>
        <taxon>Yersinia</taxon>
    </lineage>
</organism>
<dbReference type="GO" id="GO:0006071">
    <property type="term" value="P:glycerol metabolic process"/>
    <property type="evidence" value="ECO:0007669"/>
    <property type="project" value="InterPro"/>
</dbReference>
<protein>
    <recommendedName>
        <fullName evidence="1">DhaL domain-containing protein</fullName>
    </recommendedName>
</protein>
<gene>
    <name evidence="2" type="ORF">CBW57_15785</name>
</gene>
<dbReference type="Proteomes" id="UP000196440">
    <property type="component" value="Unassembled WGS sequence"/>
</dbReference>
<dbReference type="GO" id="GO:0004371">
    <property type="term" value="F:glycerone kinase activity"/>
    <property type="evidence" value="ECO:0007669"/>
    <property type="project" value="InterPro"/>
</dbReference>
<evidence type="ECO:0000313" key="3">
    <source>
        <dbReference type="Proteomes" id="UP000196440"/>
    </source>
</evidence>
<dbReference type="InterPro" id="IPR004007">
    <property type="entry name" value="DhaL_dom"/>
</dbReference>
<dbReference type="InterPro" id="IPR036117">
    <property type="entry name" value="DhaL_dom_sf"/>
</dbReference>
<sequence length="55" mass="5761">MIAVGEHLATAMGGCSGVLVSIMFNAAGQKLAEGSLLAQALTYGLDRMQYYGGHW</sequence>
<name>A0A208ZVP4_YERIN</name>
<proteinExistence type="predicted"/>
<dbReference type="AlphaFoldDB" id="A0A208ZVP4"/>
<dbReference type="Gene3D" id="1.25.40.340">
    <property type="match status" value="1"/>
</dbReference>
<dbReference type="PROSITE" id="PS51480">
    <property type="entry name" value="DHAL"/>
    <property type="match status" value="1"/>
</dbReference>
<evidence type="ECO:0000313" key="2">
    <source>
        <dbReference type="EMBL" id="OVZ84577.1"/>
    </source>
</evidence>
<reference evidence="2 3" key="1">
    <citation type="submission" date="2017-05" db="EMBL/GenBank/DDBJ databases">
        <title>Whole genome sequencing of Yersinia kristensenii.</title>
        <authorList>
            <person name="Campioni F."/>
        </authorList>
    </citation>
    <scope>NUCLEOTIDE SEQUENCE [LARGE SCALE GENOMIC DNA]</scope>
    <source>
        <strain evidence="2 3">CFSAN060536</strain>
    </source>
</reference>
<dbReference type="EMBL" id="NHOI01000025">
    <property type="protein sequence ID" value="OVZ84577.1"/>
    <property type="molecule type" value="Genomic_DNA"/>
</dbReference>
<comment type="caution">
    <text evidence="2">The sequence shown here is derived from an EMBL/GenBank/DDBJ whole genome shotgun (WGS) entry which is preliminary data.</text>
</comment>
<dbReference type="SUPFAM" id="SSF101473">
    <property type="entry name" value="DhaL-like"/>
    <property type="match status" value="1"/>
</dbReference>